<proteinExistence type="predicted"/>
<protein>
    <submittedName>
        <fullName evidence="1">Uncharacterized protein</fullName>
    </submittedName>
</protein>
<dbReference type="EMBL" id="PGCI01000367">
    <property type="protein sequence ID" value="PLW28370.1"/>
    <property type="molecule type" value="Genomic_DNA"/>
</dbReference>
<sequence>MSNPPQSSQTQSVADFRDQFQPTCFTQQPPLPPPFHSKAFPPSALRLLVHWKAITGAMHGICPRKKIIASPWALAEVASTLERQQQHIEPLKKPFESQLLGSSCKQHGTALYQPLPRSHQEPSPSRISALPPSSALAKLESNLQLQPFMSLKQVDQMNLMIAEESYTPFPGAASLYQLPQNFSSH</sequence>
<name>A0A2N5TS98_9BASI</name>
<evidence type="ECO:0000313" key="2">
    <source>
        <dbReference type="Proteomes" id="UP000235392"/>
    </source>
</evidence>
<gene>
    <name evidence="1" type="ORF">PCASD_21086</name>
</gene>
<organism evidence="1 2">
    <name type="scientific">Puccinia coronata f. sp. avenae</name>
    <dbReference type="NCBI Taxonomy" id="200324"/>
    <lineage>
        <taxon>Eukaryota</taxon>
        <taxon>Fungi</taxon>
        <taxon>Dikarya</taxon>
        <taxon>Basidiomycota</taxon>
        <taxon>Pucciniomycotina</taxon>
        <taxon>Pucciniomycetes</taxon>
        <taxon>Pucciniales</taxon>
        <taxon>Pucciniaceae</taxon>
        <taxon>Puccinia</taxon>
    </lineage>
</organism>
<evidence type="ECO:0000313" key="1">
    <source>
        <dbReference type="EMBL" id="PLW28370.1"/>
    </source>
</evidence>
<dbReference type="Proteomes" id="UP000235392">
    <property type="component" value="Unassembled WGS sequence"/>
</dbReference>
<accession>A0A2N5TS98</accession>
<reference evidence="1 2" key="1">
    <citation type="submission" date="2017-11" db="EMBL/GenBank/DDBJ databases">
        <title>De novo assembly and phasing of dikaryotic genomes from two isolates of Puccinia coronata f. sp. avenae, the causal agent of oat crown rust.</title>
        <authorList>
            <person name="Miller M.E."/>
            <person name="Zhang Y."/>
            <person name="Omidvar V."/>
            <person name="Sperschneider J."/>
            <person name="Schwessinger B."/>
            <person name="Raley C."/>
            <person name="Palmer J.M."/>
            <person name="Garnica D."/>
            <person name="Upadhyaya N."/>
            <person name="Rathjen J."/>
            <person name="Taylor J.M."/>
            <person name="Park R.F."/>
            <person name="Dodds P.N."/>
            <person name="Hirsch C.D."/>
            <person name="Kianian S.F."/>
            <person name="Figueroa M."/>
        </authorList>
    </citation>
    <scope>NUCLEOTIDE SEQUENCE [LARGE SCALE GENOMIC DNA]</scope>
    <source>
        <strain evidence="1">12SD80</strain>
    </source>
</reference>
<comment type="caution">
    <text evidence="1">The sequence shown here is derived from an EMBL/GenBank/DDBJ whole genome shotgun (WGS) entry which is preliminary data.</text>
</comment>
<dbReference type="AlphaFoldDB" id="A0A2N5TS98"/>